<name>A9NQI0_PICSI</name>
<protein>
    <submittedName>
        <fullName evidence="2">Uncharacterized protein</fullName>
    </submittedName>
</protein>
<feature type="compositionally biased region" description="Low complexity" evidence="1">
    <location>
        <begin position="49"/>
        <end position="74"/>
    </location>
</feature>
<feature type="region of interest" description="Disordered" evidence="1">
    <location>
        <begin position="49"/>
        <end position="84"/>
    </location>
</feature>
<organism evidence="2">
    <name type="scientific">Picea sitchensis</name>
    <name type="common">Sitka spruce</name>
    <name type="synonym">Pinus sitchensis</name>
    <dbReference type="NCBI Taxonomy" id="3332"/>
    <lineage>
        <taxon>Eukaryota</taxon>
        <taxon>Viridiplantae</taxon>
        <taxon>Streptophyta</taxon>
        <taxon>Embryophyta</taxon>
        <taxon>Tracheophyta</taxon>
        <taxon>Spermatophyta</taxon>
        <taxon>Pinopsida</taxon>
        <taxon>Pinidae</taxon>
        <taxon>Conifers I</taxon>
        <taxon>Pinales</taxon>
        <taxon>Pinaceae</taxon>
        <taxon>Picea</taxon>
    </lineage>
</organism>
<sequence length="180" mass="20665">MRSRCPRPLFRRIHLRLRLRPPTTPRRLRLPRSRVVGNSLTIIIPITTTNTDPQWTNRSPPTRTRTSKTASATTRPPPTPTPTVTLTTSIRSRNWKSLLSWWTTRSPRRRATTCSCPWPRTELEVEAVGSICCRCYRISMISSSWLPRAALRSPRCSKRTGCTITPISPIIKVQLIIQNR</sequence>
<evidence type="ECO:0000313" key="2">
    <source>
        <dbReference type="EMBL" id="ABK22891.1"/>
    </source>
</evidence>
<dbReference type="AlphaFoldDB" id="A9NQI0"/>
<dbReference type="EMBL" id="EF083547">
    <property type="protein sequence ID" value="ABK22891.1"/>
    <property type="molecule type" value="mRNA"/>
</dbReference>
<proteinExistence type="evidence at transcript level"/>
<accession>A9NQI0</accession>
<evidence type="ECO:0000256" key="1">
    <source>
        <dbReference type="SAM" id="MobiDB-lite"/>
    </source>
</evidence>
<reference evidence="2" key="1">
    <citation type="journal article" date="2008" name="BMC Genomics">
        <title>A conifer genomics resource of 200,000 spruce (Picea spp.) ESTs and 6,464 high-quality, sequence-finished full-length cDNAs for Sitka spruce (Picea sitchensis).</title>
        <authorList>
            <person name="Ralph S.G."/>
            <person name="Chun H.J."/>
            <person name="Kolosova N."/>
            <person name="Cooper D."/>
            <person name="Oddy C."/>
            <person name="Ritland C.E."/>
            <person name="Kirkpatrick R."/>
            <person name="Moore R."/>
            <person name="Barber S."/>
            <person name="Holt R.A."/>
            <person name="Jones S.J."/>
            <person name="Marra M.A."/>
            <person name="Douglas C.J."/>
            <person name="Ritland K."/>
            <person name="Bohlmann J."/>
        </authorList>
    </citation>
    <scope>NUCLEOTIDE SEQUENCE</scope>
    <source>
        <tissue evidence="2">Green portion of the leader tissue</tissue>
    </source>
</reference>